<dbReference type="HOGENOM" id="CLU_119016_1_0_11"/>
<reference evidence="1 2" key="1">
    <citation type="journal article" date="2010" name="Cell Res.">
        <title>Complete genome sequence of the rifamycin SV-producing Amycolatopsis mediterranei U32 revealed its genetic characteristics in phylogeny and metabolism.</title>
        <authorList>
            <person name="Zhao W."/>
            <person name="Zhong Y."/>
            <person name="Yuan H."/>
            <person name="Wang J."/>
            <person name="Zheng H."/>
            <person name="Wang Y."/>
            <person name="Cen X."/>
            <person name="Xu F."/>
            <person name="Bai J."/>
            <person name="Han X."/>
            <person name="Lu G."/>
            <person name="Zhu Y."/>
            <person name="Shao Z."/>
            <person name="Yan H."/>
            <person name="Li C."/>
            <person name="Peng N."/>
            <person name="Zhang Z."/>
            <person name="Zhang Y."/>
            <person name="Lin W."/>
            <person name="Fan Y."/>
            <person name="Qin Z."/>
            <person name="Hu Y."/>
            <person name="Zhu B."/>
            <person name="Wang S."/>
            <person name="Ding X."/>
            <person name="Zhao G.P."/>
        </authorList>
    </citation>
    <scope>NUCLEOTIDE SEQUENCE [LARGE SCALE GENOMIC DNA]</scope>
    <source>
        <strain evidence="2">U-32</strain>
    </source>
</reference>
<evidence type="ECO:0000313" key="2">
    <source>
        <dbReference type="Proteomes" id="UP000000328"/>
    </source>
</evidence>
<dbReference type="EMBL" id="CP002000">
    <property type="protein sequence ID" value="ADJ43361.1"/>
    <property type="molecule type" value="Genomic_DNA"/>
</dbReference>
<proteinExistence type="predicted"/>
<accession>A0A0H3D1I7</accession>
<dbReference type="PATRIC" id="fig|749927.5.peg.1593"/>
<evidence type="ECO:0000313" key="1">
    <source>
        <dbReference type="EMBL" id="ADJ43361.1"/>
    </source>
</evidence>
<dbReference type="GO" id="GO:0016491">
    <property type="term" value="F:oxidoreductase activity"/>
    <property type="evidence" value="ECO:0007669"/>
    <property type="project" value="InterPro"/>
</dbReference>
<evidence type="ECO:0008006" key="3">
    <source>
        <dbReference type="Google" id="ProtNLM"/>
    </source>
</evidence>
<dbReference type="NCBIfam" id="TIGR00026">
    <property type="entry name" value="hi_GC_TIGR00026"/>
    <property type="match status" value="1"/>
</dbReference>
<gene>
    <name evidence="1" type="ordered locus">AMED_1548</name>
</gene>
<name>A0A0H3D1I7_AMYMU</name>
<dbReference type="Gene3D" id="2.30.110.10">
    <property type="entry name" value="Electron Transport, Fmn-binding Protein, Chain A"/>
    <property type="match status" value="1"/>
</dbReference>
<dbReference type="InterPro" id="IPR004378">
    <property type="entry name" value="F420H2_quin_Rdtase"/>
</dbReference>
<protein>
    <recommendedName>
        <fullName evidence="3">Nitroreductase</fullName>
    </recommendedName>
</protein>
<dbReference type="InterPro" id="IPR012349">
    <property type="entry name" value="Split_barrel_FMN-bd"/>
</dbReference>
<organism evidence="1 2">
    <name type="scientific">Amycolatopsis mediterranei (strain U-32)</name>
    <dbReference type="NCBI Taxonomy" id="749927"/>
    <lineage>
        <taxon>Bacteria</taxon>
        <taxon>Bacillati</taxon>
        <taxon>Actinomycetota</taxon>
        <taxon>Actinomycetes</taxon>
        <taxon>Pseudonocardiales</taxon>
        <taxon>Pseudonocardiaceae</taxon>
        <taxon>Amycolatopsis</taxon>
    </lineage>
</organism>
<dbReference type="AlphaFoldDB" id="A0A0H3D1I7"/>
<dbReference type="KEGG" id="amd:AMED_1548"/>
<dbReference type="Proteomes" id="UP000000328">
    <property type="component" value="Chromosome"/>
</dbReference>
<dbReference type="Pfam" id="PF04075">
    <property type="entry name" value="F420H2_quin_red"/>
    <property type="match status" value="1"/>
</dbReference>
<dbReference type="OrthoDB" id="5186446at2"/>
<dbReference type="eggNOG" id="ENOG5032QW3">
    <property type="taxonomic scope" value="Bacteria"/>
</dbReference>
<sequence length="149" mass="16397">MMAREYRLGVMRKAVNVLVTAGLKRGIPIAGSTGWLLTTRGRRSGADRTTPVNVVEAAGDRWLVSPYGRVGWVHNLRADATARLWRGDTRQTWEVEEADAATAGPVLRAYVRKLPVTAPFFDAKPGDPAEAFAAEADRHPVFRLARSRT</sequence>